<reference evidence="2" key="1">
    <citation type="submission" date="2019-09" db="EMBL/GenBank/DDBJ databases">
        <title>Distinct polysaccharide growth profiles of human intestinal Prevotella copri isolates.</title>
        <authorList>
            <person name="Fehlner-Peach H."/>
            <person name="Magnabosco C."/>
            <person name="Raghavan V."/>
            <person name="Scher J.U."/>
            <person name="Tett A."/>
            <person name="Cox L.M."/>
            <person name="Gottsegen C."/>
            <person name="Watters A."/>
            <person name="Wiltshire- Gordon J.D."/>
            <person name="Segata N."/>
            <person name="Bonneau R."/>
            <person name="Littman D.R."/>
        </authorList>
    </citation>
    <scope>NUCLEOTIDE SEQUENCE [LARGE SCALE GENOMIC DNA]</scope>
    <source>
        <strain evidence="2">iA624</strain>
    </source>
</reference>
<dbReference type="AlphaFoldDB" id="A0AA90VF33"/>
<gene>
    <name evidence="1" type="ORF">F7D57_08965</name>
</gene>
<evidence type="ECO:0000313" key="2">
    <source>
        <dbReference type="Proteomes" id="UP000405805"/>
    </source>
</evidence>
<accession>A0AA90VF33</accession>
<dbReference type="EMBL" id="VZBP01000119">
    <property type="protein sequence ID" value="MQO09838.1"/>
    <property type="molecule type" value="Genomic_DNA"/>
</dbReference>
<evidence type="ECO:0000313" key="1">
    <source>
        <dbReference type="EMBL" id="MQO09838.1"/>
    </source>
</evidence>
<dbReference type="RefSeq" id="WP_153097174.1">
    <property type="nucleotide sequence ID" value="NZ_VZBP01000119.1"/>
</dbReference>
<name>A0AA90VF33_9BACT</name>
<sequence>MIADVRRAVAVASYVMVTNRVASSVFDFTNGGYHPMSVSHTGNFLSVYDYQRSNYLSGYLPNLFDYSTASFVNMMMSGNTVNGFDYHTATYFSVTVNAGNVTIFDYQMAQYYMYSVN</sequence>
<organism evidence="1 2">
    <name type="scientific">Segatella copri</name>
    <dbReference type="NCBI Taxonomy" id="165179"/>
    <lineage>
        <taxon>Bacteria</taxon>
        <taxon>Pseudomonadati</taxon>
        <taxon>Bacteroidota</taxon>
        <taxon>Bacteroidia</taxon>
        <taxon>Bacteroidales</taxon>
        <taxon>Prevotellaceae</taxon>
        <taxon>Segatella</taxon>
    </lineage>
</organism>
<protein>
    <submittedName>
        <fullName evidence="1">Uncharacterized protein</fullName>
    </submittedName>
</protein>
<proteinExistence type="predicted"/>
<dbReference type="Proteomes" id="UP000405805">
    <property type="component" value="Unassembled WGS sequence"/>
</dbReference>
<comment type="caution">
    <text evidence="1">The sequence shown here is derived from an EMBL/GenBank/DDBJ whole genome shotgun (WGS) entry which is preliminary data.</text>
</comment>